<evidence type="ECO:0000256" key="5">
    <source>
        <dbReference type="ARBA" id="ARBA00022630"/>
    </source>
</evidence>
<dbReference type="Pfam" id="PF01243">
    <property type="entry name" value="PNPOx_N"/>
    <property type="match status" value="1"/>
</dbReference>
<feature type="binding site" evidence="9 10">
    <location>
        <position position="124"/>
    </location>
    <ligand>
        <name>substrate</name>
    </ligand>
</feature>
<dbReference type="NCBIfam" id="NF004231">
    <property type="entry name" value="PRK05679.1"/>
    <property type="match status" value="1"/>
</dbReference>
<keyword evidence="6 9" id="KW-0288">FMN</keyword>
<dbReference type="EC" id="1.4.3.5" evidence="9"/>
<evidence type="ECO:0000256" key="1">
    <source>
        <dbReference type="ARBA" id="ARBA00004738"/>
    </source>
</evidence>
<name>A0A1E2V8V0_9GAMM</name>
<evidence type="ECO:0000256" key="3">
    <source>
        <dbReference type="ARBA" id="ARBA00007301"/>
    </source>
</evidence>
<comment type="cofactor">
    <cofactor evidence="9 11">
        <name>FMN</name>
        <dbReference type="ChEBI" id="CHEBI:58210"/>
    </cofactor>
    <text evidence="9 11">Binds 1 FMN per subunit.</text>
</comment>
<organism evidence="14 15">
    <name type="scientific">Terasakiispira papahanaumokuakeensis</name>
    <dbReference type="NCBI Taxonomy" id="197479"/>
    <lineage>
        <taxon>Bacteria</taxon>
        <taxon>Pseudomonadati</taxon>
        <taxon>Pseudomonadota</taxon>
        <taxon>Gammaproteobacteria</taxon>
        <taxon>Oceanospirillales</taxon>
        <taxon>Terasakiispira</taxon>
    </lineage>
</organism>
<dbReference type="GO" id="GO:0008615">
    <property type="term" value="P:pyridoxine biosynthetic process"/>
    <property type="evidence" value="ECO:0007669"/>
    <property type="project" value="UniProtKB-UniRule"/>
</dbReference>
<feature type="binding site" evidence="9 10">
    <location>
        <position position="132"/>
    </location>
    <ligand>
        <name>substrate</name>
    </ligand>
</feature>
<comment type="caution">
    <text evidence="9">Lacks conserved residue(s) required for the propagation of feature annotation.</text>
</comment>
<dbReference type="InterPro" id="IPR019740">
    <property type="entry name" value="Pyridox_Oxase_CS"/>
</dbReference>
<dbReference type="FunFam" id="2.30.110.10:FF:000005">
    <property type="entry name" value="NAD(P)H-hydrate epimerase"/>
    <property type="match status" value="1"/>
</dbReference>
<dbReference type="InterPro" id="IPR000659">
    <property type="entry name" value="Pyridox_Oxase"/>
</dbReference>
<evidence type="ECO:0000256" key="8">
    <source>
        <dbReference type="ARBA" id="ARBA00023096"/>
    </source>
</evidence>
<evidence type="ECO:0000256" key="2">
    <source>
        <dbReference type="ARBA" id="ARBA00005037"/>
    </source>
</evidence>
<dbReference type="STRING" id="197479.BFW38_07435"/>
<dbReference type="InterPro" id="IPR019576">
    <property type="entry name" value="Pyridoxamine_oxidase_dimer_C"/>
</dbReference>
<feature type="domain" description="Pyridoxine 5'-phosphate oxidase dimerisation C-terminal" evidence="13">
    <location>
        <begin position="174"/>
        <end position="215"/>
    </location>
</feature>
<comment type="pathway">
    <text evidence="2 9">Cofactor metabolism; pyridoxal 5'-phosphate salvage; pyridoxal 5'-phosphate from pyridoxine 5'-phosphate: step 1/1.</text>
</comment>
<dbReference type="InterPro" id="IPR011576">
    <property type="entry name" value="Pyridox_Oxase_N"/>
</dbReference>
<feature type="binding site" evidence="9 11">
    <location>
        <position position="197"/>
    </location>
    <ligand>
        <name>FMN</name>
        <dbReference type="ChEBI" id="CHEBI:58210"/>
    </ligand>
</feature>
<feature type="binding site" evidence="9 11">
    <location>
        <position position="187"/>
    </location>
    <ligand>
        <name>FMN</name>
        <dbReference type="ChEBI" id="CHEBI:58210"/>
    </ligand>
</feature>
<comment type="similarity">
    <text evidence="3 9">Belongs to the pyridoxamine 5'-phosphate oxidase family.</text>
</comment>
<comment type="catalytic activity">
    <reaction evidence="9">
        <text>pyridoxamine 5'-phosphate + O2 + H2O = pyridoxal 5'-phosphate + H2O2 + NH4(+)</text>
        <dbReference type="Rhea" id="RHEA:15817"/>
        <dbReference type="ChEBI" id="CHEBI:15377"/>
        <dbReference type="ChEBI" id="CHEBI:15379"/>
        <dbReference type="ChEBI" id="CHEBI:16240"/>
        <dbReference type="ChEBI" id="CHEBI:28938"/>
        <dbReference type="ChEBI" id="CHEBI:58451"/>
        <dbReference type="ChEBI" id="CHEBI:597326"/>
        <dbReference type="EC" id="1.4.3.5"/>
    </reaction>
</comment>
<accession>A0A1E2V8V0</accession>
<dbReference type="Pfam" id="PF10590">
    <property type="entry name" value="PNP_phzG_C"/>
    <property type="match status" value="1"/>
</dbReference>
<reference evidence="14 15" key="1">
    <citation type="submission" date="2016-08" db="EMBL/GenBank/DDBJ databases">
        <authorList>
            <person name="Seilhamer J.J."/>
        </authorList>
    </citation>
    <scope>NUCLEOTIDE SEQUENCE [LARGE SCALE GENOMIC DNA]</scope>
    <source>
        <strain evidence="14 15">PH27A</strain>
    </source>
</reference>
<proteinExistence type="inferred from homology"/>
<dbReference type="OrthoDB" id="9780392at2"/>
<evidence type="ECO:0000259" key="12">
    <source>
        <dbReference type="Pfam" id="PF01243"/>
    </source>
</evidence>
<comment type="pathway">
    <text evidence="1 9">Cofactor metabolism; pyridoxal 5'-phosphate salvage; pyridoxal 5'-phosphate from pyridoxamine 5'-phosphate: step 1/1.</text>
</comment>
<sequence length="215" mass="25141">MNRDLASIRRNYEHDPLLEQDVPDNPNELFREWINNAIETGGLDPNAMTLATVDQRHKPHARIVLLKGHDDSGFVFFTNYQSAKGQELACNTQAALVFWWETVERQVRVEGHIEQLSAEESTDYYQSRPRGSQLGAWISKQSQVIPDREWLSMRSEQLAQDFDGQTILPRPEHWGGYRVVPELIEFWQGQPSRLHDRLRYRLNDDQSWTLERLSP</sequence>
<comment type="subunit">
    <text evidence="4 9">Homodimer.</text>
</comment>
<evidence type="ECO:0000256" key="9">
    <source>
        <dbReference type="HAMAP-Rule" id="MF_01629"/>
    </source>
</evidence>
<dbReference type="GO" id="GO:0010181">
    <property type="term" value="F:FMN binding"/>
    <property type="evidence" value="ECO:0007669"/>
    <property type="project" value="UniProtKB-UniRule"/>
</dbReference>
<gene>
    <name evidence="9" type="primary">pdxH</name>
    <name evidence="14" type="ORF">BFW38_07435</name>
</gene>
<evidence type="ECO:0000259" key="13">
    <source>
        <dbReference type="Pfam" id="PF10590"/>
    </source>
</evidence>
<evidence type="ECO:0000313" key="15">
    <source>
        <dbReference type="Proteomes" id="UP000094291"/>
    </source>
</evidence>
<feature type="binding site" evidence="9 11">
    <location>
        <position position="84"/>
    </location>
    <ligand>
        <name>FMN</name>
        <dbReference type="ChEBI" id="CHEBI:58210"/>
    </ligand>
</feature>
<feature type="binding site" evidence="9 10">
    <location>
        <position position="67"/>
    </location>
    <ligand>
        <name>substrate</name>
    </ligand>
</feature>
<dbReference type="SUPFAM" id="SSF50475">
    <property type="entry name" value="FMN-binding split barrel"/>
    <property type="match status" value="1"/>
</dbReference>
<dbReference type="PANTHER" id="PTHR10851:SF0">
    <property type="entry name" value="PYRIDOXINE-5'-PHOSPHATE OXIDASE"/>
    <property type="match status" value="1"/>
</dbReference>
<feature type="binding site" evidence="9 10">
    <location>
        <position position="128"/>
    </location>
    <ligand>
        <name>substrate</name>
    </ligand>
</feature>
<evidence type="ECO:0000313" key="14">
    <source>
        <dbReference type="EMBL" id="ODC03407.1"/>
    </source>
</evidence>
<dbReference type="UniPathway" id="UPA01068">
    <property type="reaction ID" value="UER00304"/>
</dbReference>
<comment type="catalytic activity">
    <reaction evidence="9">
        <text>pyridoxine 5'-phosphate + O2 = pyridoxal 5'-phosphate + H2O2</text>
        <dbReference type="Rhea" id="RHEA:15149"/>
        <dbReference type="ChEBI" id="CHEBI:15379"/>
        <dbReference type="ChEBI" id="CHEBI:16240"/>
        <dbReference type="ChEBI" id="CHEBI:58589"/>
        <dbReference type="ChEBI" id="CHEBI:597326"/>
        <dbReference type="EC" id="1.4.3.5"/>
    </reaction>
</comment>
<feature type="binding site" evidence="9 11">
    <location>
        <position position="106"/>
    </location>
    <ligand>
        <name>FMN</name>
        <dbReference type="ChEBI" id="CHEBI:58210"/>
    </ligand>
</feature>
<dbReference type="AlphaFoldDB" id="A0A1E2V8V0"/>
<feature type="binding site" evidence="9 11">
    <location>
        <begin position="62"/>
        <end position="67"/>
    </location>
    <ligand>
        <name>FMN</name>
        <dbReference type="ChEBI" id="CHEBI:58210"/>
    </ligand>
</feature>
<protein>
    <recommendedName>
        <fullName evidence="9">Pyridoxine/pyridoxamine 5'-phosphate oxidase</fullName>
        <ecNumber evidence="9">1.4.3.5</ecNumber>
    </recommendedName>
    <alternativeName>
        <fullName evidence="9">PNP/PMP oxidase</fullName>
        <shortName evidence="9">PNPOx</shortName>
    </alternativeName>
    <alternativeName>
        <fullName evidence="9">Pyridoxal 5'-phosphate synthase</fullName>
    </alternativeName>
</protein>
<keyword evidence="8 9" id="KW-0664">Pyridoxine biosynthesis</keyword>
<dbReference type="EMBL" id="MDTQ01000001">
    <property type="protein sequence ID" value="ODC03407.1"/>
    <property type="molecule type" value="Genomic_DNA"/>
</dbReference>
<dbReference type="PROSITE" id="PS01064">
    <property type="entry name" value="PYRIDOX_OXIDASE"/>
    <property type="match status" value="1"/>
</dbReference>
<dbReference type="Gene3D" id="2.30.110.10">
    <property type="entry name" value="Electron Transport, Fmn-binding Protein, Chain A"/>
    <property type="match status" value="1"/>
</dbReference>
<evidence type="ECO:0000256" key="6">
    <source>
        <dbReference type="ARBA" id="ARBA00022643"/>
    </source>
</evidence>
<dbReference type="GO" id="GO:0004733">
    <property type="term" value="F:pyridoxamine phosphate oxidase activity"/>
    <property type="evidence" value="ECO:0007669"/>
    <property type="project" value="UniProtKB-UniRule"/>
</dbReference>
<feature type="binding site" evidence="9 11">
    <location>
        <begin position="77"/>
        <end position="78"/>
    </location>
    <ligand>
        <name>FMN</name>
        <dbReference type="ChEBI" id="CHEBI:58210"/>
    </ligand>
</feature>
<feature type="domain" description="Pyridoxamine 5'-phosphate oxidase N-terminal" evidence="12">
    <location>
        <begin position="44"/>
        <end position="158"/>
    </location>
</feature>
<keyword evidence="15" id="KW-1185">Reference proteome</keyword>
<dbReference type="InterPro" id="IPR012349">
    <property type="entry name" value="Split_barrel_FMN-bd"/>
</dbReference>
<dbReference type="NCBIfam" id="TIGR00558">
    <property type="entry name" value="pdxH"/>
    <property type="match status" value="1"/>
</dbReference>
<dbReference type="PANTHER" id="PTHR10851">
    <property type="entry name" value="PYRIDOXINE-5-PHOSPHATE OXIDASE"/>
    <property type="match status" value="1"/>
</dbReference>
<keyword evidence="7 9" id="KW-0560">Oxidoreductase</keyword>
<feature type="binding site" evidence="9 11">
    <location>
        <begin position="141"/>
        <end position="142"/>
    </location>
    <ligand>
        <name>FMN</name>
        <dbReference type="ChEBI" id="CHEBI:58210"/>
    </ligand>
</feature>
<evidence type="ECO:0000256" key="10">
    <source>
        <dbReference type="PIRSR" id="PIRSR000190-1"/>
    </source>
</evidence>
<comment type="caution">
    <text evidence="14">The sequence shown here is derived from an EMBL/GenBank/DDBJ whole genome shotgun (WGS) entry which is preliminary data.</text>
</comment>
<evidence type="ECO:0000256" key="11">
    <source>
        <dbReference type="PIRSR" id="PIRSR000190-2"/>
    </source>
</evidence>
<keyword evidence="5 9" id="KW-0285">Flavoprotein</keyword>
<dbReference type="Proteomes" id="UP000094291">
    <property type="component" value="Unassembled WGS sequence"/>
</dbReference>
<comment type="function">
    <text evidence="9">Catalyzes the oxidation of either pyridoxine 5'-phosphate (PNP) or pyridoxamine 5'-phosphate (PMP) into pyridoxal 5'-phosphate (PLP).</text>
</comment>
<evidence type="ECO:0000256" key="4">
    <source>
        <dbReference type="ARBA" id="ARBA00011738"/>
    </source>
</evidence>
<feature type="binding site" evidence="10">
    <location>
        <begin position="9"/>
        <end position="12"/>
    </location>
    <ligand>
        <name>substrate</name>
    </ligand>
</feature>
<dbReference type="HAMAP" id="MF_01629">
    <property type="entry name" value="PdxH"/>
    <property type="match status" value="1"/>
</dbReference>
<feature type="binding site" evidence="9 10">
    <location>
        <begin position="193"/>
        <end position="195"/>
    </location>
    <ligand>
        <name>substrate</name>
    </ligand>
</feature>
<dbReference type="PIRSF" id="PIRSF000190">
    <property type="entry name" value="Pyd_amn-ph_oxd"/>
    <property type="match status" value="1"/>
</dbReference>
<dbReference type="RefSeq" id="WP_068997823.1">
    <property type="nucleotide sequence ID" value="NZ_MDTQ01000001.1"/>
</dbReference>
<evidence type="ECO:0000256" key="7">
    <source>
        <dbReference type="ARBA" id="ARBA00023002"/>
    </source>
</evidence>